<proteinExistence type="predicted"/>
<keyword evidence="2" id="KW-1003">Cell membrane</keyword>
<evidence type="ECO:0000256" key="5">
    <source>
        <dbReference type="ARBA" id="ARBA00023136"/>
    </source>
</evidence>
<dbReference type="Gene3D" id="1.20.950.20">
    <property type="entry name" value="Transmembrane di-heme cytochromes, Chain C"/>
    <property type="match status" value="1"/>
</dbReference>
<dbReference type="InterPro" id="IPR051542">
    <property type="entry name" value="Hydrogenase_cytochrome"/>
</dbReference>
<evidence type="ECO:0000256" key="3">
    <source>
        <dbReference type="ARBA" id="ARBA00022692"/>
    </source>
</evidence>
<evidence type="ECO:0000256" key="1">
    <source>
        <dbReference type="ARBA" id="ARBA00004651"/>
    </source>
</evidence>
<evidence type="ECO:0000313" key="8">
    <source>
        <dbReference type="EMBL" id="GAG57346.1"/>
    </source>
</evidence>
<sequence length="249" mass="29328">MSLEVNRDTHMESNGVRLERTYKRFTLGQRWEHALLFLSVTVLLLTGLPQKYRAATWSQQILAAPERLDLIRQIHHIAAIVLAIEVIYHLFHNLYLLFGRRLPENIFPNWQDVRSAWQTLKYLLFLTKEKPADRKFNVEQKITYWFIFFILSMMGMTGFIIWFPLEVTNFLPGGIVPAAKLTHSTEAIVTAIFIFIYHFYHVHIERLNLSIFTGRLSEEEMRKYHAADYERFSGVVQDTTEEEFGRDAS</sequence>
<feature type="transmembrane region" description="Helical" evidence="6">
    <location>
        <begin position="70"/>
        <end position="91"/>
    </location>
</feature>
<dbReference type="GO" id="GO:0022904">
    <property type="term" value="P:respiratory electron transport chain"/>
    <property type="evidence" value="ECO:0007669"/>
    <property type="project" value="InterPro"/>
</dbReference>
<comment type="subcellular location">
    <subcellularLocation>
        <location evidence="1">Cell membrane</location>
        <topology evidence="1">Multi-pass membrane protein</topology>
    </subcellularLocation>
</comment>
<feature type="transmembrane region" description="Helical" evidence="6">
    <location>
        <begin position="33"/>
        <end position="50"/>
    </location>
</feature>
<dbReference type="GO" id="GO:0020037">
    <property type="term" value="F:heme binding"/>
    <property type="evidence" value="ECO:0007669"/>
    <property type="project" value="TreeGrafter"/>
</dbReference>
<keyword evidence="5 6" id="KW-0472">Membrane</keyword>
<dbReference type="AlphaFoldDB" id="X1AB35"/>
<evidence type="ECO:0000256" key="4">
    <source>
        <dbReference type="ARBA" id="ARBA00022989"/>
    </source>
</evidence>
<dbReference type="InterPro" id="IPR016174">
    <property type="entry name" value="Di-haem_cyt_TM"/>
</dbReference>
<dbReference type="InterPro" id="IPR011577">
    <property type="entry name" value="Cyt_b561_bac/Ni-Hgenase"/>
</dbReference>
<protein>
    <recommendedName>
        <fullName evidence="7">Cytochrome b561 bacterial/Ni-hydrogenase domain-containing protein</fullName>
    </recommendedName>
</protein>
<dbReference type="GO" id="GO:0009055">
    <property type="term" value="F:electron transfer activity"/>
    <property type="evidence" value="ECO:0007669"/>
    <property type="project" value="InterPro"/>
</dbReference>
<dbReference type="Pfam" id="PF01292">
    <property type="entry name" value="Ni_hydr_CYTB"/>
    <property type="match status" value="1"/>
</dbReference>
<reference evidence="8" key="1">
    <citation type="journal article" date="2014" name="Front. Microbiol.">
        <title>High frequency of phylogenetically diverse reductive dehalogenase-homologous genes in deep subseafloor sedimentary metagenomes.</title>
        <authorList>
            <person name="Kawai M."/>
            <person name="Futagami T."/>
            <person name="Toyoda A."/>
            <person name="Takaki Y."/>
            <person name="Nishi S."/>
            <person name="Hori S."/>
            <person name="Arai W."/>
            <person name="Tsubouchi T."/>
            <person name="Morono Y."/>
            <person name="Uchiyama I."/>
            <person name="Ito T."/>
            <person name="Fujiyama A."/>
            <person name="Inagaki F."/>
            <person name="Takami H."/>
        </authorList>
    </citation>
    <scope>NUCLEOTIDE SEQUENCE</scope>
    <source>
        <strain evidence="8">Expedition CK06-06</strain>
    </source>
</reference>
<comment type="caution">
    <text evidence="8">The sequence shown here is derived from an EMBL/GenBank/DDBJ whole genome shotgun (WGS) entry which is preliminary data.</text>
</comment>
<dbReference type="GO" id="GO:0005886">
    <property type="term" value="C:plasma membrane"/>
    <property type="evidence" value="ECO:0007669"/>
    <property type="project" value="UniProtKB-SubCell"/>
</dbReference>
<dbReference type="EMBL" id="BART01006074">
    <property type="protein sequence ID" value="GAG57346.1"/>
    <property type="molecule type" value="Genomic_DNA"/>
</dbReference>
<feature type="transmembrane region" description="Helical" evidence="6">
    <location>
        <begin position="183"/>
        <end position="200"/>
    </location>
</feature>
<name>X1AB35_9ZZZZ</name>
<dbReference type="PANTHER" id="PTHR30485">
    <property type="entry name" value="NI/FE-HYDROGENASE 1 B-TYPE CYTOCHROME SUBUNIT"/>
    <property type="match status" value="1"/>
</dbReference>
<evidence type="ECO:0000259" key="7">
    <source>
        <dbReference type="Pfam" id="PF01292"/>
    </source>
</evidence>
<dbReference type="SUPFAM" id="SSF81342">
    <property type="entry name" value="Transmembrane di-heme cytochromes"/>
    <property type="match status" value="1"/>
</dbReference>
<organism evidence="8">
    <name type="scientific">marine sediment metagenome</name>
    <dbReference type="NCBI Taxonomy" id="412755"/>
    <lineage>
        <taxon>unclassified sequences</taxon>
        <taxon>metagenomes</taxon>
        <taxon>ecological metagenomes</taxon>
    </lineage>
</organism>
<evidence type="ECO:0000256" key="6">
    <source>
        <dbReference type="SAM" id="Phobius"/>
    </source>
</evidence>
<keyword evidence="4 6" id="KW-1133">Transmembrane helix</keyword>
<dbReference type="PANTHER" id="PTHR30485:SF0">
    <property type="entry name" value="NI_FE-HYDROGENASE 1 B-TYPE CYTOCHROME SUBUNIT-RELATED"/>
    <property type="match status" value="1"/>
</dbReference>
<evidence type="ECO:0000256" key="2">
    <source>
        <dbReference type="ARBA" id="ARBA00022475"/>
    </source>
</evidence>
<gene>
    <name evidence="8" type="ORF">S01H4_13810</name>
</gene>
<accession>X1AB35</accession>
<keyword evidence="3 6" id="KW-0812">Transmembrane</keyword>
<feature type="domain" description="Cytochrome b561 bacterial/Ni-hydrogenase" evidence="7">
    <location>
        <begin position="24"/>
        <end position="202"/>
    </location>
</feature>
<feature type="transmembrane region" description="Helical" evidence="6">
    <location>
        <begin position="142"/>
        <end position="163"/>
    </location>
</feature>